<dbReference type="CDD" id="cd14046">
    <property type="entry name" value="STKc_EIF2AK4_GCN2_rpt2"/>
    <property type="match status" value="1"/>
</dbReference>
<dbReference type="PIRSF" id="PIRSF000660">
    <property type="entry name" value="Ser/Thr_PK_GCN2"/>
    <property type="match status" value="1"/>
</dbReference>
<dbReference type="FunFam" id="3.30.200.20:FF:000379">
    <property type="entry name" value="eIF-2-alpha kinase GCN2"/>
    <property type="match status" value="1"/>
</dbReference>
<dbReference type="SUPFAM" id="SSF56112">
    <property type="entry name" value="Protein kinase-like (PK-like)"/>
    <property type="match status" value="2"/>
</dbReference>
<feature type="compositionally biased region" description="Polar residues" evidence="13">
    <location>
        <begin position="732"/>
        <end position="741"/>
    </location>
</feature>
<evidence type="ECO:0000256" key="10">
    <source>
        <dbReference type="PIRSR" id="PIRSR000660-1"/>
    </source>
</evidence>
<dbReference type="Gene3D" id="3.10.110.10">
    <property type="entry name" value="Ubiquitin Conjugating Enzyme"/>
    <property type="match status" value="1"/>
</dbReference>
<dbReference type="InterPro" id="IPR016135">
    <property type="entry name" value="UBQ-conjugating_enzyme/RWD"/>
</dbReference>
<evidence type="ECO:0000256" key="8">
    <source>
        <dbReference type="ARBA" id="ARBA00047899"/>
    </source>
</evidence>
<evidence type="ECO:0000256" key="3">
    <source>
        <dbReference type="ARBA" id="ARBA00022679"/>
    </source>
</evidence>
<feature type="binding site" evidence="11">
    <location>
        <begin position="617"/>
        <end position="625"/>
    </location>
    <ligand>
        <name>ATP</name>
        <dbReference type="ChEBI" id="CHEBI:30616"/>
    </ligand>
</feature>
<evidence type="ECO:0000256" key="7">
    <source>
        <dbReference type="ARBA" id="ARBA00037982"/>
    </source>
</evidence>
<dbReference type="GO" id="GO:0000077">
    <property type="term" value="P:DNA damage checkpoint signaling"/>
    <property type="evidence" value="ECO:0007669"/>
    <property type="project" value="InterPro"/>
</dbReference>
<evidence type="ECO:0000256" key="12">
    <source>
        <dbReference type="PROSITE-ProRule" id="PRU10141"/>
    </source>
</evidence>
<feature type="domain" description="Protein kinase" evidence="14">
    <location>
        <begin position="611"/>
        <end position="1051"/>
    </location>
</feature>
<dbReference type="InterPro" id="IPR000719">
    <property type="entry name" value="Prot_kinase_dom"/>
</dbReference>
<evidence type="ECO:0000256" key="5">
    <source>
        <dbReference type="ARBA" id="ARBA00022777"/>
    </source>
</evidence>
<dbReference type="InterPro" id="IPR006575">
    <property type="entry name" value="RWD_dom"/>
</dbReference>
<dbReference type="GO" id="GO:0005829">
    <property type="term" value="C:cytosol"/>
    <property type="evidence" value="ECO:0007669"/>
    <property type="project" value="TreeGrafter"/>
</dbReference>
<dbReference type="SUPFAM" id="SSF55681">
    <property type="entry name" value="Class II aaRS and biotin synthetases"/>
    <property type="match status" value="1"/>
</dbReference>
<dbReference type="Pfam" id="PF12745">
    <property type="entry name" value="HGTP_anticodon2"/>
    <property type="match status" value="1"/>
</dbReference>
<organism evidence="16">
    <name type="scientific">Phaffia rhodozyma</name>
    <name type="common">Yeast</name>
    <name type="synonym">Xanthophyllomyces dendrorhous</name>
    <dbReference type="NCBI Taxonomy" id="264483"/>
    <lineage>
        <taxon>Eukaryota</taxon>
        <taxon>Fungi</taxon>
        <taxon>Dikarya</taxon>
        <taxon>Basidiomycota</taxon>
        <taxon>Agaricomycotina</taxon>
        <taxon>Tremellomycetes</taxon>
        <taxon>Cystofilobasidiales</taxon>
        <taxon>Mrakiaceae</taxon>
        <taxon>Phaffia</taxon>
    </lineage>
</organism>
<evidence type="ECO:0000256" key="4">
    <source>
        <dbReference type="ARBA" id="ARBA00022741"/>
    </source>
</evidence>
<feature type="domain" description="RWD" evidence="15">
    <location>
        <begin position="13"/>
        <end position="136"/>
    </location>
</feature>
<dbReference type="InterPro" id="IPR011009">
    <property type="entry name" value="Kinase-like_dom_sf"/>
</dbReference>
<evidence type="ECO:0000256" key="2">
    <source>
        <dbReference type="ARBA" id="ARBA00022527"/>
    </source>
</evidence>
<dbReference type="Pfam" id="PF05773">
    <property type="entry name" value="RWD"/>
    <property type="match status" value="1"/>
</dbReference>
<dbReference type="GO" id="GO:0009893">
    <property type="term" value="P:positive regulation of metabolic process"/>
    <property type="evidence" value="ECO:0007669"/>
    <property type="project" value="UniProtKB-ARBA"/>
</dbReference>
<dbReference type="Gene3D" id="3.30.930.10">
    <property type="entry name" value="Bira Bifunctional Protein, Domain 2"/>
    <property type="match status" value="1"/>
</dbReference>
<feature type="compositionally biased region" description="Acidic residues" evidence="13">
    <location>
        <begin position="749"/>
        <end position="778"/>
    </location>
</feature>
<keyword evidence="3" id="KW-0808">Transferase</keyword>
<evidence type="ECO:0000259" key="14">
    <source>
        <dbReference type="PROSITE" id="PS50011"/>
    </source>
</evidence>
<evidence type="ECO:0000256" key="9">
    <source>
        <dbReference type="ARBA" id="ARBA00048679"/>
    </source>
</evidence>
<dbReference type="Gene3D" id="3.40.50.800">
    <property type="entry name" value="Anticodon-binding domain"/>
    <property type="match status" value="1"/>
</dbReference>
<dbReference type="PANTHER" id="PTHR11042:SF136">
    <property type="entry name" value="EIF-2-ALPHA KINASE GCN2"/>
    <property type="match status" value="1"/>
</dbReference>
<dbReference type="PANTHER" id="PTHR11042">
    <property type="entry name" value="EUKARYOTIC TRANSLATION INITIATION FACTOR 2-ALPHA KINASE EIF2-ALPHA KINASE -RELATED"/>
    <property type="match status" value="1"/>
</dbReference>
<dbReference type="SMART" id="SM00220">
    <property type="entry name" value="S_TKc"/>
    <property type="match status" value="1"/>
</dbReference>
<dbReference type="PROSITE" id="PS00107">
    <property type="entry name" value="PROTEIN_KINASE_ATP"/>
    <property type="match status" value="1"/>
</dbReference>
<evidence type="ECO:0000256" key="11">
    <source>
        <dbReference type="PIRSR" id="PIRSR000660-2"/>
    </source>
</evidence>
<dbReference type="GO" id="GO:0004694">
    <property type="term" value="F:eukaryotic translation initiation factor 2alpha kinase activity"/>
    <property type="evidence" value="ECO:0007669"/>
    <property type="project" value="InterPro"/>
</dbReference>
<dbReference type="InterPro" id="IPR008271">
    <property type="entry name" value="Ser/Thr_kinase_AS"/>
</dbReference>
<dbReference type="EC" id="2.7.11.1" evidence="1"/>
<dbReference type="SMART" id="SM00591">
    <property type="entry name" value="RWD"/>
    <property type="match status" value="1"/>
</dbReference>
<dbReference type="CDD" id="cd23823">
    <property type="entry name" value="RWD_GCN2"/>
    <property type="match status" value="1"/>
</dbReference>
<evidence type="ECO:0000313" key="16">
    <source>
        <dbReference type="EMBL" id="CED82329.1"/>
    </source>
</evidence>
<feature type="active site" description="Proton acceptor" evidence="10">
    <location>
        <position position="865"/>
    </location>
</feature>
<dbReference type="Pfam" id="PF00069">
    <property type="entry name" value="Pkinase"/>
    <property type="match status" value="2"/>
</dbReference>
<sequence length="1716" mass="192021">MSTPELIRELQQTEIEVLKSIYGDDFLANPLPNQPKAWGKVGGVEGGEFGIRLSGKHDLGDNGDVSARVVSVVLVVKYTKMYPKLSPNLSFAHSKNVSASQLSVLTKLVNHAAREQIGDVVVFNLASFIEDWLTDNVKPPAPPPTKDFDPAADSLAVLMSKREEEQKVALYESNQIHQTELARKAQERAHLLTQQVNEHKRLQLTRQAELAVVNVSNNLSHPGEWTEVTFGANDENSMSCGIEGSFTIVGGVKDKLWTTYIAIPKHQTIVSLPNTEKPSIFDAPGQLHDTSITMVDFPTAYYSSAQGSHKLNNLFETMKTKVLALKSDQVVPVLAVRLTEIQTGVKKWKRLCLLTGRIGRGERLKGILRVCGRLDIELAKDHFIQLLAGLEAMRKQGVTHDDICLETVILSCRSGDARLSEPCYRRRIIDMDRSNPFSDAPSLIDEEIYEIGDQGSGRDLPWNWLSPDEIEAGHAFNHKRDVWHATVTFLRMMCGADVVYKYPNLQALIASNDFYFPEALVVILQNLLNPIARERWTADQAVTKLSNLNLTVAVSGKDVSKQDLRKCLSSTFGLSKYNKKYPGISGPHNPFFDGAGAEHQLALTSRYRADFEEVEFLGEGGFGKVVKAKNKLDGRFYAIKKVKLRPEDNEQKVFREVNALSRLNHQFIVRYYTCWLEETAAIVPVSVPTVSEPATMTSSLASLGDTSGATTPSISFGGFDFKPTDNDFLSVRGTQSRSHSFPSIHFGDDEQDDDDDDRRDDDEEDESDDTSEDSSTEEEVSKSRLLVSTPTGHAVPGQPSFTDGSMVSSDHANTRVLYIQMEYVENQTLKESIARGLTEEQAWRLFRQILEALTHMANLGIVHRDLKPSNLLIGVYILSTLLCKFRLASNANLTFEFTDHENCIKIGDFGLAATDLASTDASMNNTPNRSLADSVDLTSGIGTSLYIAPEVESGTARKDGSRYDDKADLYSLGIIFFEMNFPLSTGMERALVIRSLRTPSIVFPSSWPSVQKSQQTKVISLLLQHDPTRRPRAITLLTNGMLPSIKEDEYFLEALRTFGNPTSTRYPVLFNHIFSQIPDAVADFTFDDPDGGPRDHRVYESMVKERLIDLFRRHGAIDWEPPPLLPVTELLGFRKEPGARFLNRQGQQVELPYDGLVSFARDVARTKLARLKRYHIGQSYRESVTGGQPTSFGEVAYDILSPVRSMASEAELIAVLDRILDMFPALSTRYEWEFQINHSSVLSSVLSHVPSKRRLEVCDMLKDIGPKVSFAQLRSRLNLSRPIVDELEKWYIDEPFLEAGTEKLQQRFPQALSALHNAISEIKQVISFAEKFGVRRKIIFKPTTSSRPTVFKSGVFFECVRKSQKREVLAVGGRYDNLVDHFRLPQSNNSTSPTSNIVGMQIAFERIIFLVGKYESDQLKRLVNLDNEEARSFGWTPRRCDVYIGSFSQGLIGDRVEIAGELWAAALSADLMYEDAVGSGLEEVSAECLAQGVLFLVICKGRPLLKVRSILRRYEEDVYREDLLPYLRQQIADQRRVDMLSVPMIVASNSMSHMGSEQLANKANGSSGYVELIRLILPGEKGKEGKMGGKKLHRYGSKTVYYEKARNFLDYTKSSLPLYALDVTFLTITQMVLDPTWLLAGEDSSIASSDLWKEIKESIPIPGYANTIKIELRDAWLDGMIGGVDGSTTMASRPMGVWLFSLREDRGQLLQWPKVS</sequence>
<comment type="catalytic activity">
    <reaction evidence="8">
        <text>L-threonyl-[protein] + ATP = O-phospho-L-threonyl-[protein] + ADP + H(+)</text>
        <dbReference type="Rhea" id="RHEA:46608"/>
        <dbReference type="Rhea" id="RHEA-COMP:11060"/>
        <dbReference type="Rhea" id="RHEA-COMP:11605"/>
        <dbReference type="ChEBI" id="CHEBI:15378"/>
        <dbReference type="ChEBI" id="CHEBI:30013"/>
        <dbReference type="ChEBI" id="CHEBI:30616"/>
        <dbReference type="ChEBI" id="CHEBI:61977"/>
        <dbReference type="ChEBI" id="CHEBI:456216"/>
        <dbReference type="EC" id="2.7.11.1"/>
    </reaction>
</comment>
<evidence type="ECO:0000256" key="13">
    <source>
        <dbReference type="SAM" id="MobiDB-lite"/>
    </source>
</evidence>
<comment type="catalytic activity">
    <reaction evidence="9">
        <text>L-seryl-[protein] + ATP = O-phospho-L-seryl-[protein] + ADP + H(+)</text>
        <dbReference type="Rhea" id="RHEA:17989"/>
        <dbReference type="Rhea" id="RHEA-COMP:9863"/>
        <dbReference type="Rhea" id="RHEA-COMP:11604"/>
        <dbReference type="ChEBI" id="CHEBI:15378"/>
        <dbReference type="ChEBI" id="CHEBI:29999"/>
        <dbReference type="ChEBI" id="CHEBI:30616"/>
        <dbReference type="ChEBI" id="CHEBI:83421"/>
        <dbReference type="ChEBI" id="CHEBI:456216"/>
        <dbReference type="EC" id="2.7.11.1"/>
    </reaction>
</comment>
<dbReference type="InterPro" id="IPR041715">
    <property type="entry name" value="HisRS-like_core"/>
</dbReference>
<dbReference type="InterPro" id="IPR050339">
    <property type="entry name" value="CC_SR_Kinase"/>
</dbReference>
<protein>
    <recommendedName>
        <fullName evidence="1">non-specific serine/threonine protein kinase</fullName>
        <ecNumber evidence="1">2.7.11.1</ecNumber>
    </recommendedName>
</protein>
<keyword evidence="6 11" id="KW-0067">ATP-binding</keyword>
<accession>A0A0F7SNU2</accession>
<dbReference type="GO" id="GO:0005524">
    <property type="term" value="F:ATP binding"/>
    <property type="evidence" value="ECO:0007669"/>
    <property type="project" value="UniProtKB-UniRule"/>
</dbReference>
<dbReference type="PROSITE" id="PS50011">
    <property type="entry name" value="PROTEIN_KINASE_DOM"/>
    <property type="match status" value="2"/>
</dbReference>
<evidence type="ECO:0000256" key="1">
    <source>
        <dbReference type="ARBA" id="ARBA00012513"/>
    </source>
</evidence>
<evidence type="ECO:0000256" key="6">
    <source>
        <dbReference type="ARBA" id="ARBA00022840"/>
    </source>
</evidence>
<dbReference type="InterPro" id="IPR045864">
    <property type="entry name" value="aa-tRNA-synth_II/BPL/LPL"/>
</dbReference>
<dbReference type="Gene3D" id="1.10.510.10">
    <property type="entry name" value="Transferase(Phosphotransferase) domain 1"/>
    <property type="match status" value="2"/>
</dbReference>
<dbReference type="InterPro" id="IPR036621">
    <property type="entry name" value="Anticodon-bd_dom_sf"/>
</dbReference>
<evidence type="ECO:0000259" key="15">
    <source>
        <dbReference type="PROSITE" id="PS50908"/>
    </source>
</evidence>
<proteinExistence type="inferred from homology"/>
<dbReference type="InterPro" id="IPR024435">
    <property type="entry name" value="HisRS-related_dom"/>
</dbReference>
<keyword evidence="4 11" id="KW-0547">Nucleotide-binding</keyword>
<comment type="similarity">
    <text evidence="7">Belongs to the protein kinase superfamily. Ser/Thr protein kinase family. GCN2 subfamily.</text>
</comment>
<dbReference type="InterPro" id="IPR016255">
    <property type="entry name" value="Gcn2"/>
</dbReference>
<keyword evidence="5 16" id="KW-0418">Kinase</keyword>
<dbReference type="EMBL" id="LN483124">
    <property type="protein sequence ID" value="CED82329.1"/>
    <property type="molecule type" value="Genomic_DNA"/>
</dbReference>
<name>A0A0F7SNU2_PHARH</name>
<dbReference type="Pfam" id="PF13393">
    <property type="entry name" value="tRNA-synt_His"/>
    <property type="match status" value="1"/>
</dbReference>
<dbReference type="PROSITE" id="PS50908">
    <property type="entry name" value="RWD"/>
    <property type="match status" value="1"/>
</dbReference>
<keyword evidence="2" id="KW-0723">Serine/threonine-protein kinase</keyword>
<dbReference type="FunFam" id="3.10.110.10:FF:000050">
    <property type="entry name" value="eIF-2-alpha kinase GCN2"/>
    <property type="match status" value="1"/>
</dbReference>
<dbReference type="Gene3D" id="3.30.200.20">
    <property type="entry name" value="Phosphorylase Kinase, domain 1"/>
    <property type="match status" value="1"/>
</dbReference>
<dbReference type="GO" id="GO:1990625">
    <property type="term" value="P:negative regulation of cytoplasmic translational initiation in response to stress"/>
    <property type="evidence" value="ECO:0007669"/>
    <property type="project" value="TreeGrafter"/>
</dbReference>
<dbReference type="GO" id="GO:0005634">
    <property type="term" value="C:nucleus"/>
    <property type="evidence" value="ECO:0007669"/>
    <property type="project" value="TreeGrafter"/>
</dbReference>
<feature type="binding site" evidence="12">
    <location>
        <position position="641"/>
    </location>
    <ligand>
        <name>ATP</name>
        <dbReference type="ChEBI" id="CHEBI:30616"/>
    </ligand>
</feature>
<feature type="binding site" evidence="11">
    <location>
        <position position="640"/>
    </location>
    <ligand>
        <name>ATP</name>
        <dbReference type="ChEBI" id="CHEBI:30616"/>
    </ligand>
</feature>
<dbReference type="PROSITE" id="PS00108">
    <property type="entry name" value="PROTEIN_KINASE_ST"/>
    <property type="match status" value="1"/>
</dbReference>
<reference evidence="16" key="1">
    <citation type="submission" date="2014-08" db="EMBL/GenBank/DDBJ databases">
        <authorList>
            <person name="Sharma Rahul"/>
            <person name="Thines Marco"/>
        </authorList>
    </citation>
    <scope>NUCLEOTIDE SEQUENCE</scope>
</reference>
<dbReference type="SUPFAM" id="SSF54495">
    <property type="entry name" value="UBC-like"/>
    <property type="match status" value="1"/>
</dbReference>
<dbReference type="InterPro" id="IPR017441">
    <property type="entry name" value="Protein_kinase_ATP_BS"/>
</dbReference>
<feature type="domain" description="Protein kinase" evidence="14">
    <location>
        <begin position="235"/>
        <end position="550"/>
    </location>
</feature>
<feature type="region of interest" description="Disordered" evidence="13">
    <location>
        <begin position="731"/>
        <end position="807"/>
    </location>
</feature>